<reference evidence="6" key="1">
    <citation type="submission" date="2019-08" db="EMBL/GenBank/DDBJ databases">
        <title>The improved chromosome-level genome for the pearl oyster Pinctada fucata martensii using PacBio sequencing and Hi-C.</title>
        <authorList>
            <person name="Zheng Z."/>
        </authorList>
    </citation>
    <scope>NUCLEOTIDE SEQUENCE</scope>
    <source>
        <strain evidence="6">ZZ-2019</strain>
        <tissue evidence="6">Adductor muscle</tissue>
    </source>
</reference>
<dbReference type="EMBL" id="VSWD01000007">
    <property type="protein sequence ID" value="KAK3096490.1"/>
    <property type="molecule type" value="Genomic_DNA"/>
</dbReference>
<evidence type="ECO:0000256" key="3">
    <source>
        <dbReference type="ARBA" id="ARBA00023054"/>
    </source>
</evidence>
<keyword evidence="3" id="KW-0175">Coiled coil</keyword>
<evidence type="ECO:0000313" key="7">
    <source>
        <dbReference type="Proteomes" id="UP001186944"/>
    </source>
</evidence>
<gene>
    <name evidence="6" type="ORF">FSP39_000680</name>
</gene>
<dbReference type="Gene3D" id="1.20.5.110">
    <property type="match status" value="1"/>
</dbReference>
<organism evidence="6 7">
    <name type="scientific">Pinctada imbricata</name>
    <name type="common">Atlantic pearl-oyster</name>
    <name type="synonym">Pinctada martensii</name>
    <dbReference type="NCBI Taxonomy" id="66713"/>
    <lineage>
        <taxon>Eukaryota</taxon>
        <taxon>Metazoa</taxon>
        <taxon>Spiralia</taxon>
        <taxon>Lophotrochozoa</taxon>
        <taxon>Mollusca</taxon>
        <taxon>Bivalvia</taxon>
        <taxon>Autobranchia</taxon>
        <taxon>Pteriomorphia</taxon>
        <taxon>Pterioida</taxon>
        <taxon>Pterioidea</taxon>
        <taxon>Pteriidae</taxon>
        <taxon>Pinctada</taxon>
    </lineage>
</organism>
<feature type="compositionally biased region" description="Low complexity" evidence="5">
    <location>
        <begin position="96"/>
        <end position="130"/>
    </location>
</feature>
<feature type="region of interest" description="Disordered" evidence="5">
    <location>
        <begin position="179"/>
        <end position="216"/>
    </location>
</feature>
<sequence>MRSDVTSQWKFSKLCDVWCLKVEAIQQKRTIAFLNHFINHTVRFLNRFSCVCEEKLEHMANRIQQLEITMNLLETKLSSIPGLENVTAPTSSQPDAGTGTQQPATQTPAAPQTATPQPQGAPAAAPQPAAEEPPPPPVEEAASNPVSKDPRYAKYFKMVQVGVPEHAVKLKMANEGLDASFLDTPDAPAPPMEETKKDSDSDDFDDSDDDASSMSD</sequence>
<feature type="compositionally biased region" description="Acidic residues" evidence="5">
    <location>
        <begin position="200"/>
        <end position="216"/>
    </location>
</feature>
<dbReference type="AlphaFoldDB" id="A0AA88Y6R9"/>
<protein>
    <recommendedName>
        <fullName evidence="2">WASH complex subunit 3</fullName>
    </recommendedName>
    <alternativeName>
        <fullName evidence="4">Coiled-coil domain-containing protein 53</fullName>
    </alternativeName>
</protein>
<comment type="similarity">
    <text evidence="1">Belongs to the CCDC53 family.</text>
</comment>
<dbReference type="InterPro" id="IPR019309">
    <property type="entry name" value="WASHC3"/>
</dbReference>
<accession>A0AA88Y6R9</accession>
<feature type="region of interest" description="Disordered" evidence="5">
    <location>
        <begin position="83"/>
        <end position="146"/>
    </location>
</feature>
<dbReference type="GO" id="GO:0006887">
    <property type="term" value="P:exocytosis"/>
    <property type="evidence" value="ECO:0007669"/>
    <property type="project" value="TreeGrafter"/>
</dbReference>
<evidence type="ECO:0000256" key="5">
    <source>
        <dbReference type="SAM" id="MobiDB-lite"/>
    </source>
</evidence>
<dbReference type="PANTHER" id="PTHR13015:SF0">
    <property type="entry name" value="WASH COMPLEX SUBUNIT 3"/>
    <property type="match status" value="1"/>
</dbReference>
<evidence type="ECO:0000256" key="4">
    <source>
        <dbReference type="ARBA" id="ARBA00030721"/>
    </source>
</evidence>
<dbReference type="GO" id="GO:0030041">
    <property type="term" value="P:actin filament polymerization"/>
    <property type="evidence" value="ECO:0007669"/>
    <property type="project" value="TreeGrafter"/>
</dbReference>
<dbReference type="PANTHER" id="PTHR13015">
    <property type="entry name" value="PROTEIN AD-016-RELATED"/>
    <property type="match status" value="1"/>
</dbReference>
<evidence type="ECO:0000256" key="2">
    <source>
        <dbReference type="ARBA" id="ARBA00013578"/>
    </source>
</evidence>
<dbReference type="Pfam" id="PF10152">
    <property type="entry name" value="CCDC53"/>
    <property type="match status" value="1"/>
</dbReference>
<comment type="caution">
    <text evidence="6">The sequence shown here is derived from an EMBL/GenBank/DDBJ whole genome shotgun (WGS) entry which is preliminary data.</text>
</comment>
<evidence type="ECO:0000256" key="1">
    <source>
        <dbReference type="ARBA" id="ARBA00006290"/>
    </source>
</evidence>
<evidence type="ECO:0000313" key="6">
    <source>
        <dbReference type="EMBL" id="KAK3096490.1"/>
    </source>
</evidence>
<dbReference type="Proteomes" id="UP001186944">
    <property type="component" value="Unassembled WGS sequence"/>
</dbReference>
<name>A0AA88Y6R9_PINIB</name>
<dbReference type="FunFam" id="1.20.5.110:FF:000025">
    <property type="entry name" value="Putative WASH complex subunit CCDC53"/>
    <property type="match status" value="1"/>
</dbReference>
<proteinExistence type="inferred from homology"/>
<keyword evidence="7" id="KW-1185">Reference proteome</keyword>
<dbReference type="GO" id="GO:0071203">
    <property type="term" value="C:WASH complex"/>
    <property type="evidence" value="ECO:0007669"/>
    <property type="project" value="InterPro"/>
</dbReference>